<reference evidence="2 3" key="1">
    <citation type="journal article" date="2015" name="Biotechnol. Biofuels">
        <title>Enhanced degradation of softwood versus hardwood by the white-rot fungus Pycnoporus coccineus.</title>
        <authorList>
            <person name="Couturier M."/>
            <person name="Navarro D."/>
            <person name="Chevret D."/>
            <person name="Henrissat B."/>
            <person name="Piumi F."/>
            <person name="Ruiz-Duenas F.J."/>
            <person name="Martinez A.T."/>
            <person name="Grigoriev I.V."/>
            <person name="Riley R."/>
            <person name="Lipzen A."/>
            <person name="Berrin J.G."/>
            <person name="Master E.R."/>
            <person name="Rosso M.N."/>
        </authorList>
    </citation>
    <scope>NUCLEOTIDE SEQUENCE [LARGE SCALE GENOMIC DNA]</scope>
    <source>
        <strain evidence="2 3">BRFM310</strain>
    </source>
</reference>
<gene>
    <name evidence="2" type="ORF">PYCCODRAFT_1054878</name>
</gene>
<sequence>MVLPLLDNYGVHVPRDAAWLALERGRLVRRPSVQFVTGHQVIREGRSALHCICTLGGRQGDRARASASKYEEASPRRRVGPDARTSDAGLPRGRDAQVFRMLSVLRGTQ</sequence>
<keyword evidence="3" id="KW-1185">Reference proteome</keyword>
<evidence type="ECO:0000256" key="1">
    <source>
        <dbReference type="SAM" id="MobiDB-lite"/>
    </source>
</evidence>
<name>A0A1Y2IXJ6_TRAC3</name>
<dbReference type="AlphaFoldDB" id="A0A1Y2IXJ6"/>
<organism evidence="2 3">
    <name type="scientific">Trametes coccinea (strain BRFM310)</name>
    <name type="common">Pycnoporus coccineus</name>
    <dbReference type="NCBI Taxonomy" id="1353009"/>
    <lineage>
        <taxon>Eukaryota</taxon>
        <taxon>Fungi</taxon>
        <taxon>Dikarya</taxon>
        <taxon>Basidiomycota</taxon>
        <taxon>Agaricomycotina</taxon>
        <taxon>Agaricomycetes</taxon>
        <taxon>Polyporales</taxon>
        <taxon>Polyporaceae</taxon>
        <taxon>Trametes</taxon>
    </lineage>
</organism>
<dbReference type="Proteomes" id="UP000193067">
    <property type="component" value="Unassembled WGS sequence"/>
</dbReference>
<proteinExistence type="predicted"/>
<evidence type="ECO:0000313" key="2">
    <source>
        <dbReference type="EMBL" id="OSD05899.1"/>
    </source>
</evidence>
<accession>A0A1Y2IXJ6</accession>
<evidence type="ECO:0000313" key="3">
    <source>
        <dbReference type="Proteomes" id="UP000193067"/>
    </source>
</evidence>
<feature type="region of interest" description="Disordered" evidence="1">
    <location>
        <begin position="59"/>
        <end position="94"/>
    </location>
</feature>
<protein>
    <submittedName>
        <fullName evidence="2">Uncharacterized protein</fullName>
    </submittedName>
</protein>
<dbReference type="EMBL" id="KZ084091">
    <property type="protein sequence ID" value="OSD05899.1"/>
    <property type="molecule type" value="Genomic_DNA"/>
</dbReference>
<feature type="compositionally biased region" description="Basic and acidic residues" evidence="1">
    <location>
        <begin position="59"/>
        <end position="85"/>
    </location>
</feature>